<evidence type="ECO:0000313" key="1">
    <source>
        <dbReference type="EMBL" id="KAF2475905.1"/>
    </source>
</evidence>
<organism evidence="1 2">
    <name type="scientific">Lindgomyces ingoldianus</name>
    <dbReference type="NCBI Taxonomy" id="673940"/>
    <lineage>
        <taxon>Eukaryota</taxon>
        <taxon>Fungi</taxon>
        <taxon>Dikarya</taxon>
        <taxon>Ascomycota</taxon>
        <taxon>Pezizomycotina</taxon>
        <taxon>Dothideomycetes</taxon>
        <taxon>Pleosporomycetidae</taxon>
        <taxon>Pleosporales</taxon>
        <taxon>Lindgomycetaceae</taxon>
        <taxon>Lindgomyces</taxon>
    </lineage>
</organism>
<keyword evidence="2" id="KW-1185">Reference proteome</keyword>
<comment type="caution">
    <text evidence="1">The sequence shown here is derived from an EMBL/GenBank/DDBJ whole genome shotgun (WGS) entry which is preliminary data.</text>
</comment>
<dbReference type="EMBL" id="MU003495">
    <property type="protein sequence ID" value="KAF2475905.1"/>
    <property type="molecule type" value="Genomic_DNA"/>
</dbReference>
<sequence length="756" mass="82352">MTTCGKFVPAYCKLPAAMRLRLSVQRHGLPPTNILWTITEEQSTLAYTIAKLLDDINRIIPLEAEHWGLEDYVVEVAGFECLHFSPVARILKDEDQVSIRSLFTADVRGRTLSGRLQISEGGQHLVDGIPFGRPYLREPNRPPIRIPPLKRRRLLHEPAAAEEGNGELAGLLTEHGHVSSSGQGSDAGPGDDINAVKGRSLRPKSRAKAVRFQISPAGNPSDSEDNSEDNSEDDGDFNPDADVDIDSSSVSSSSEETSDGSSDESSNESSEGSEGAVDDAGRKAAPKAAAQARDGSSNGSDSESSEENSDSDSGPDSSSNESDEPTVETTKKKTTPPKRGLKATQSRNTRRKEVALLKRTLQPLGLASPTASLAAARTFKEQPLHVREKQIADARDSLGLSDTIRTKKRKRYDAQTAPIGKHIHFEGTNAVAETAQATQQTGNQQNTTQNESETPHMSEEERRQLEIRRAQLLASIDSGGVDVTAGPTNGVSLTDVSARTSVAKTLGPQPSKRPRLDLGAAGRMIKAGIPPAKKNTSPKPKQQPHPEPTNPDAWKTKINYSAYECWYEEFDELSAPPFPFQQHWDKESCAAMRERFNASKRKKKGEKKKGPSPAAHLILDYGENSVDVDTVIQSQLQDDVETADKIEPQPENGLDIPGKIDIPPVPTDLDFYPPVAEEDLKVGAVIVFKHFALNLEDMTPEISNHKTAIVEHVHAEDRMVGLRLSRQDEGGLEKDDDGCVYLERGELLEAKLLKGA</sequence>
<accession>A0ACB6RA26</accession>
<evidence type="ECO:0000313" key="2">
    <source>
        <dbReference type="Proteomes" id="UP000799755"/>
    </source>
</evidence>
<protein>
    <submittedName>
        <fullName evidence="1">Uncharacterized protein</fullName>
    </submittedName>
</protein>
<proteinExistence type="predicted"/>
<gene>
    <name evidence="1" type="ORF">BDR25DRAFT_391295</name>
</gene>
<reference evidence="1" key="1">
    <citation type="journal article" date="2020" name="Stud. Mycol.">
        <title>101 Dothideomycetes genomes: a test case for predicting lifestyles and emergence of pathogens.</title>
        <authorList>
            <person name="Haridas S."/>
            <person name="Albert R."/>
            <person name="Binder M."/>
            <person name="Bloem J."/>
            <person name="Labutti K."/>
            <person name="Salamov A."/>
            <person name="Andreopoulos B."/>
            <person name="Baker S."/>
            <person name="Barry K."/>
            <person name="Bills G."/>
            <person name="Bluhm B."/>
            <person name="Cannon C."/>
            <person name="Castanera R."/>
            <person name="Culley D."/>
            <person name="Daum C."/>
            <person name="Ezra D."/>
            <person name="Gonzalez J."/>
            <person name="Henrissat B."/>
            <person name="Kuo A."/>
            <person name="Liang C."/>
            <person name="Lipzen A."/>
            <person name="Lutzoni F."/>
            <person name="Magnuson J."/>
            <person name="Mondo S."/>
            <person name="Nolan M."/>
            <person name="Ohm R."/>
            <person name="Pangilinan J."/>
            <person name="Park H.-J."/>
            <person name="Ramirez L."/>
            <person name="Alfaro M."/>
            <person name="Sun H."/>
            <person name="Tritt A."/>
            <person name="Yoshinaga Y."/>
            <person name="Zwiers L.-H."/>
            <person name="Turgeon B."/>
            <person name="Goodwin S."/>
            <person name="Spatafora J."/>
            <person name="Crous P."/>
            <person name="Grigoriev I."/>
        </authorList>
    </citation>
    <scope>NUCLEOTIDE SEQUENCE</scope>
    <source>
        <strain evidence="1">ATCC 200398</strain>
    </source>
</reference>
<name>A0ACB6RA26_9PLEO</name>
<dbReference type="Proteomes" id="UP000799755">
    <property type="component" value="Unassembled WGS sequence"/>
</dbReference>